<evidence type="ECO:0000313" key="10">
    <source>
        <dbReference type="Proteomes" id="UP001579974"/>
    </source>
</evidence>
<feature type="transmembrane region" description="Helical" evidence="7">
    <location>
        <begin position="153"/>
        <end position="176"/>
    </location>
</feature>
<dbReference type="CDD" id="cd17321">
    <property type="entry name" value="MFS_MMR_MDR_like"/>
    <property type="match status" value="1"/>
</dbReference>
<feature type="transmembrane region" description="Helical" evidence="7">
    <location>
        <begin position="21"/>
        <end position="46"/>
    </location>
</feature>
<gene>
    <name evidence="9" type="ORF">KKP3000_000506</name>
</gene>
<keyword evidence="2" id="KW-0813">Transport</keyword>
<dbReference type="Proteomes" id="UP001579974">
    <property type="component" value="Unassembled WGS sequence"/>
</dbReference>
<evidence type="ECO:0000313" key="9">
    <source>
        <dbReference type="EMBL" id="MFB5191728.1"/>
    </source>
</evidence>
<feature type="transmembrane region" description="Helical" evidence="7">
    <location>
        <begin position="250"/>
        <end position="272"/>
    </location>
</feature>
<evidence type="ECO:0000256" key="5">
    <source>
        <dbReference type="ARBA" id="ARBA00022989"/>
    </source>
</evidence>
<accession>A0ABV5AHH7</accession>
<dbReference type="SUPFAM" id="SSF103473">
    <property type="entry name" value="MFS general substrate transporter"/>
    <property type="match status" value="2"/>
</dbReference>
<feature type="transmembrane region" description="Helical" evidence="7">
    <location>
        <begin position="120"/>
        <end position="141"/>
    </location>
</feature>
<comment type="caution">
    <text evidence="9">The sequence shown here is derived from an EMBL/GenBank/DDBJ whole genome shotgun (WGS) entry which is preliminary data.</text>
</comment>
<dbReference type="Gene3D" id="1.20.1250.20">
    <property type="entry name" value="MFS general substrate transporter like domains"/>
    <property type="match status" value="2"/>
</dbReference>
<reference evidence="9 10" key="1">
    <citation type="journal article" date="2024" name="Int. J. Mol. Sci.">
        <title>Exploration of Alicyclobacillus spp. Genome in Search of Antibiotic Resistance.</title>
        <authorList>
            <person name="Bucka-Kolendo J."/>
            <person name="Kiousi D.E."/>
            <person name="Dekowska A."/>
            <person name="Mikolajczuk-Szczyrba A."/>
            <person name="Karadedos D.M."/>
            <person name="Michael P."/>
            <person name="Galanis A."/>
            <person name="Sokolowska B."/>
        </authorList>
    </citation>
    <scope>NUCLEOTIDE SEQUENCE [LARGE SCALE GENOMIC DNA]</scope>
    <source>
        <strain evidence="9 10">KKP 3000</strain>
    </source>
</reference>
<evidence type="ECO:0000256" key="7">
    <source>
        <dbReference type="SAM" id="Phobius"/>
    </source>
</evidence>
<feature type="transmembrane region" description="Helical" evidence="7">
    <location>
        <begin position="529"/>
        <end position="553"/>
    </location>
</feature>
<feature type="transmembrane region" description="Helical" evidence="7">
    <location>
        <begin position="389"/>
        <end position="409"/>
    </location>
</feature>
<feature type="transmembrane region" description="Helical" evidence="7">
    <location>
        <begin position="325"/>
        <end position="345"/>
    </location>
</feature>
<feature type="domain" description="Major facilitator superfamily (MFS) profile" evidence="8">
    <location>
        <begin position="17"/>
        <end position="483"/>
    </location>
</feature>
<dbReference type="PANTHER" id="PTHR42718">
    <property type="entry name" value="MAJOR FACILITATOR SUPERFAMILY MULTIDRUG TRANSPORTER MFSC"/>
    <property type="match status" value="1"/>
</dbReference>
<dbReference type="InterPro" id="IPR036259">
    <property type="entry name" value="MFS_trans_sf"/>
</dbReference>
<feature type="transmembrane region" description="Helical" evidence="7">
    <location>
        <begin position="89"/>
        <end position="108"/>
    </location>
</feature>
<keyword evidence="4 7" id="KW-0812">Transmembrane</keyword>
<keyword evidence="5 7" id="KW-1133">Transmembrane helix</keyword>
<dbReference type="EMBL" id="JBDXSU010000013">
    <property type="protein sequence ID" value="MFB5191728.1"/>
    <property type="molecule type" value="Genomic_DNA"/>
</dbReference>
<evidence type="ECO:0000256" key="3">
    <source>
        <dbReference type="ARBA" id="ARBA00022475"/>
    </source>
</evidence>
<dbReference type="Pfam" id="PF07690">
    <property type="entry name" value="MFS_1"/>
    <property type="match status" value="2"/>
</dbReference>
<comment type="subcellular location">
    <subcellularLocation>
        <location evidence="1">Cell membrane</location>
        <topology evidence="1">Multi-pass membrane protein</topology>
    </subcellularLocation>
</comment>
<keyword evidence="10" id="KW-1185">Reference proteome</keyword>
<organism evidence="9 10">
    <name type="scientific">Alicyclobacillus fastidiosus</name>
    <dbReference type="NCBI Taxonomy" id="392011"/>
    <lineage>
        <taxon>Bacteria</taxon>
        <taxon>Bacillati</taxon>
        <taxon>Bacillota</taxon>
        <taxon>Bacilli</taxon>
        <taxon>Bacillales</taxon>
        <taxon>Alicyclobacillaceae</taxon>
        <taxon>Alicyclobacillus</taxon>
    </lineage>
</organism>
<proteinExistence type="predicted"/>
<feature type="transmembrane region" description="Helical" evidence="7">
    <location>
        <begin position="357"/>
        <end position="377"/>
    </location>
</feature>
<dbReference type="InterPro" id="IPR020846">
    <property type="entry name" value="MFS_dom"/>
</dbReference>
<name>A0ABV5AHH7_9BACL</name>
<feature type="transmembrane region" description="Helical" evidence="7">
    <location>
        <begin position="430"/>
        <end position="451"/>
    </location>
</feature>
<feature type="transmembrane region" description="Helical" evidence="7">
    <location>
        <begin position="182"/>
        <end position="202"/>
    </location>
</feature>
<feature type="transmembrane region" description="Helical" evidence="7">
    <location>
        <begin position="58"/>
        <end position="77"/>
    </location>
</feature>
<evidence type="ECO:0000256" key="6">
    <source>
        <dbReference type="ARBA" id="ARBA00023136"/>
    </source>
</evidence>
<dbReference type="PANTHER" id="PTHR42718:SF46">
    <property type="entry name" value="BLR6921 PROTEIN"/>
    <property type="match status" value="1"/>
</dbReference>
<evidence type="ECO:0000256" key="4">
    <source>
        <dbReference type="ARBA" id="ARBA00022692"/>
    </source>
</evidence>
<keyword evidence="6 7" id="KW-0472">Membrane</keyword>
<evidence type="ECO:0000256" key="2">
    <source>
        <dbReference type="ARBA" id="ARBA00022448"/>
    </source>
</evidence>
<evidence type="ECO:0000259" key="8">
    <source>
        <dbReference type="PROSITE" id="PS50850"/>
    </source>
</evidence>
<dbReference type="RefSeq" id="WP_275474133.1">
    <property type="nucleotide sequence ID" value="NZ_CP162940.1"/>
</dbReference>
<evidence type="ECO:0000256" key="1">
    <source>
        <dbReference type="ARBA" id="ARBA00004651"/>
    </source>
</evidence>
<keyword evidence="3" id="KW-1003">Cell membrane</keyword>
<dbReference type="InterPro" id="IPR011701">
    <property type="entry name" value="MFS"/>
</dbReference>
<feature type="transmembrane region" description="Helical" evidence="7">
    <location>
        <begin position="214"/>
        <end position="238"/>
    </location>
</feature>
<sequence length="572" mass="61372">MSSVSITAHGRHYKWIALSNTTLGVLMATINQSILIIALPVIFNGLHVNPLAANQTGLLLWVLLGFNVATTVLLVLFGRLSDMFGRVRLYNLGFLIFTIGSVLAALTWSKGTAGEIELIIFRIVQGIGGGFLFSNSAAILTDAFPENQRGMALGLNQVAAIGGGIIGLLVGGALAATGHWRWIFLVNVPVGLVGTVWAYVALREVNKRTSKQHLDIWGNLTLTIGLLGIMMGLTYGIMPYKQHSMGWSNPWVLTGLIGGVLVLILFVIIEMFTEQPLFNLRLFKIWPFTAGNISGLLAALARGGLQFMLIIWLQGIYLPLHGVSYANTPLIAGLYTLPQMLGFLVAGPISGILSDRFGARTFATLGMVITAAGFYLMTTLPVDFNHWVFWIYLFIIGAGMGLFASPNSAAIMNALPAQYRGVGSGMRSTFTNAGSMLSMGLFFSIMIAGLAQKLPEAMQSGLTQHGVPLAGAVKVAQLPPTSSLFAALLGYNPLQNLLQQFGILQQMPASQAKYVVGSTFFPSLIGSPFMHGLSLAFTVSLVMSLVGAIVSIFRGKRYVHVEKVSDQSSEPA</sequence>
<feature type="transmembrane region" description="Helical" evidence="7">
    <location>
        <begin position="293"/>
        <end position="313"/>
    </location>
</feature>
<protein>
    <submittedName>
        <fullName evidence="9">MFS transporter</fullName>
    </submittedName>
</protein>
<dbReference type="PROSITE" id="PS50850">
    <property type="entry name" value="MFS"/>
    <property type="match status" value="1"/>
</dbReference>